<comment type="similarity">
    <text evidence="1">Belongs to the LRRFIP family.</text>
</comment>
<reference evidence="5" key="1">
    <citation type="submission" date="2020-11" db="EMBL/GenBank/DDBJ databases">
        <authorList>
            <person name="Tran Van P."/>
        </authorList>
    </citation>
    <scope>NUCLEOTIDE SEQUENCE</scope>
</reference>
<dbReference type="GO" id="GO:0006355">
    <property type="term" value="P:regulation of DNA-templated transcription"/>
    <property type="evidence" value="ECO:0007669"/>
    <property type="project" value="InterPro"/>
</dbReference>
<feature type="region of interest" description="Disordered" evidence="4">
    <location>
        <begin position="81"/>
        <end position="126"/>
    </location>
</feature>
<dbReference type="InterPro" id="IPR019139">
    <property type="entry name" value="LRRFIP1/2"/>
</dbReference>
<keyword evidence="2 3" id="KW-0175">Coiled coil</keyword>
<feature type="region of interest" description="Disordered" evidence="4">
    <location>
        <begin position="19"/>
        <end position="62"/>
    </location>
</feature>
<dbReference type="AlphaFoldDB" id="A0A7R9PQD9"/>
<feature type="compositionally biased region" description="Basic and acidic residues" evidence="4">
    <location>
        <begin position="149"/>
        <end position="163"/>
    </location>
</feature>
<dbReference type="Pfam" id="PF09738">
    <property type="entry name" value="LRRFIP"/>
    <property type="match status" value="1"/>
</dbReference>
<dbReference type="PANTHER" id="PTHR19212:SF0">
    <property type="entry name" value="LD07988P"/>
    <property type="match status" value="1"/>
</dbReference>
<evidence type="ECO:0000256" key="4">
    <source>
        <dbReference type="SAM" id="MobiDB-lite"/>
    </source>
</evidence>
<accession>A0A7R9PQD9</accession>
<feature type="compositionally biased region" description="Polar residues" evidence="4">
    <location>
        <begin position="102"/>
        <end position="113"/>
    </location>
</feature>
<proteinExistence type="inferred from homology"/>
<feature type="region of interest" description="Disordered" evidence="4">
    <location>
        <begin position="757"/>
        <end position="776"/>
    </location>
</feature>
<feature type="region of interest" description="Disordered" evidence="4">
    <location>
        <begin position="146"/>
        <end position="197"/>
    </location>
</feature>
<gene>
    <name evidence="5" type="ORF">TGEB3V08_LOCUS9129</name>
</gene>
<dbReference type="EMBL" id="OE843975">
    <property type="protein sequence ID" value="CAD7604407.1"/>
    <property type="molecule type" value="Genomic_DNA"/>
</dbReference>
<feature type="compositionally biased region" description="Low complexity" evidence="4">
    <location>
        <begin position="114"/>
        <end position="126"/>
    </location>
</feature>
<feature type="coiled-coil region" evidence="3">
    <location>
        <begin position="662"/>
        <end position="738"/>
    </location>
</feature>
<feature type="region of interest" description="Disordered" evidence="4">
    <location>
        <begin position="279"/>
        <end position="438"/>
    </location>
</feature>
<feature type="compositionally biased region" description="Acidic residues" evidence="4">
    <location>
        <begin position="498"/>
        <end position="513"/>
    </location>
</feature>
<dbReference type="Gene3D" id="1.20.5.4090">
    <property type="match status" value="1"/>
</dbReference>
<feature type="coiled-coil region" evidence="3">
    <location>
        <begin position="965"/>
        <end position="999"/>
    </location>
</feature>
<feature type="compositionally biased region" description="Polar residues" evidence="4">
    <location>
        <begin position="169"/>
        <end position="197"/>
    </location>
</feature>
<organism evidence="5">
    <name type="scientific">Timema genevievae</name>
    <name type="common">Walking stick</name>
    <dbReference type="NCBI Taxonomy" id="629358"/>
    <lineage>
        <taxon>Eukaryota</taxon>
        <taxon>Metazoa</taxon>
        <taxon>Ecdysozoa</taxon>
        <taxon>Arthropoda</taxon>
        <taxon>Hexapoda</taxon>
        <taxon>Insecta</taxon>
        <taxon>Pterygota</taxon>
        <taxon>Neoptera</taxon>
        <taxon>Polyneoptera</taxon>
        <taxon>Phasmatodea</taxon>
        <taxon>Timematodea</taxon>
        <taxon>Timematoidea</taxon>
        <taxon>Timematidae</taxon>
        <taxon>Timema</taxon>
    </lineage>
</organism>
<sequence length="1008" mass="112450">MEDADECCFYDAVSEIPLSKPRMGNTAGAEGTKGGGRPGLTDEFPIVPVIDPRQDDSEEDDTSMINQIWTKSVVEEKIVRNLRKDVLATPPKDEEPDGEVSDVSSSALGNIPQSSPGSGKSSVSTEEGVVVSKYIVKTVEDTLLAAESGCDRADSQDSRKCLDEAPSEESANQVVGSDPTGSSVIDNSAAGSGSNKKVNIGHYITDISKEEERLVSKLEDEKGEYIDIIPKNKDIVGELGDVKEEDGKKNDVVGELGDVREEAGKKNDVVDELGDVRDVKEEDGKKNDVVSELGDVKEEAGKKNDTVDELGDVKEEAGKKNDTVNELGDVKEEDGKKNDVVSELGDVKEEDGNKNDVVDELGDVKEEDGKKNDVVDELGDVKEEDGKKNDVVGELGDVKEEDGKKNEVVDELGDVKEEDGKKNDGVGELGDVKEEDGKKNYVVGEIRAANDDNRGVKRIENVPGQFWEESKTENEDTADINGMKEDAVDKAVNRNDGDYSEDSDGYDLENDEDINNKHRSKGNMVDETENEEDAEYLNNFLGKSNDQAEARLAARRQARAEAREIRMRELERQQKEIEENTNKSYDSFTAEPGNRTPRVAASVNRSSSLLSGGGNNSYHSSRRSSEDSLEEGISLRDVRVTVCVSVVLCIEHECCVCEQHELKEVEDKFRKAMIQNAQLDNEKASLTYQVELLKDRLEDLEESHSQLQRENRDKCREHDQLKRASAKLKEDMEWYKAQLEERDRLIQEKGLIIVGDDQLSSEDESVGEDSPKKPPKRALVSIESAEMLETAGEGSLDVRLRRFAEERNELLDQVRHLKLELEEERSRHKSDAKRIPGASLNGPDTDFEDIQREANKLLGDYKFKLQKAEQDVSTLQANANVSTNFRLHLHYKQDVSTLQANVSTNFRLHLHYKQDVSTLQANVSTNFRLHLHYKQDVSTLQANVVRLESQVIRYKSASESSEKGEDELKVEKRKLQREVRELTQQLSQAEAAKAALTHQFDQLMLAKR</sequence>
<feature type="compositionally biased region" description="Basic and acidic residues" evidence="4">
    <location>
        <begin position="482"/>
        <end position="497"/>
    </location>
</feature>
<feature type="region of interest" description="Disordered" evidence="4">
    <location>
        <begin position="465"/>
        <end position="534"/>
    </location>
</feature>
<feature type="region of interest" description="Disordered" evidence="4">
    <location>
        <begin position="571"/>
        <end position="630"/>
    </location>
</feature>
<evidence type="ECO:0000256" key="3">
    <source>
        <dbReference type="SAM" id="Coils"/>
    </source>
</evidence>
<name>A0A7R9PQD9_TIMGE</name>
<evidence type="ECO:0000256" key="1">
    <source>
        <dbReference type="ARBA" id="ARBA00008275"/>
    </source>
</evidence>
<feature type="compositionally biased region" description="Basic and acidic residues" evidence="4">
    <location>
        <begin position="571"/>
        <end position="581"/>
    </location>
</feature>
<feature type="region of interest" description="Disordered" evidence="4">
    <location>
        <begin position="823"/>
        <end position="846"/>
    </location>
</feature>
<protein>
    <submittedName>
        <fullName evidence="5">Uncharacterized protein</fullName>
    </submittedName>
</protein>
<dbReference type="PANTHER" id="PTHR19212">
    <property type="entry name" value="LEUCINE RICH REPEAT IN FLII INTERACTING PROTEIN"/>
    <property type="match status" value="1"/>
</dbReference>
<evidence type="ECO:0000313" key="5">
    <source>
        <dbReference type="EMBL" id="CAD7604407.1"/>
    </source>
</evidence>
<evidence type="ECO:0000256" key="2">
    <source>
        <dbReference type="ARBA" id="ARBA00023054"/>
    </source>
</evidence>